<feature type="signal peptide" evidence="1">
    <location>
        <begin position="1"/>
        <end position="17"/>
    </location>
</feature>
<dbReference type="Gramene" id="TKW00174">
    <property type="protein sequence ID" value="TKW00174"/>
    <property type="gene ID" value="SEVIR_8G090550v2"/>
</dbReference>
<sequence length="43" mass="4702">MNLHGIFALKLSRHLLATTCTSTTSYSVPWRGTMCALTCPMEG</sequence>
<accession>A0A4U6TGJ9</accession>
<dbReference type="AlphaFoldDB" id="A0A4U6TGJ9"/>
<name>A0A4U6TGJ9_SETVI</name>
<gene>
    <name evidence="2" type="ORF">SEVIR_8G090550v2</name>
</gene>
<reference evidence="2" key="1">
    <citation type="submission" date="2019-03" db="EMBL/GenBank/DDBJ databases">
        <title>WGS assembly of Setaria viridis.</title>
        <authorList>
            <person name="Huang P."/>
            <person name="Jenkins J."/>
            <person name="Grimwood J."/>
            <person name="Barry K."/>
            <person name="Healey A."/>
            <person name="Mamidi S."/>
            <person name="Sreedasyam A."/>
            <person name="Shu S."/>
            <person name="Feldman M."/>
            <person name="Wu J."/>
            <person name="Yu Y."/>
            <person name="Chen C."/>
            <person name="Johnson J."/>
            <person name="Rokhsar D."/>
            <person name="Baxter I."/>
            <person name="Schmutz J."/>
            <person name="Brutnell T."/>
            <person name="Kellogg E."/>
        </authorList>
    </citation>
    <scope>NUCLEOTIDE SEQUENCE [LARGE SCALE GENOMIC DNA]</scope>
</reference>
<evidence type="ECO:0000256" key="1">
    <source>
        <dbReference type="SAM" id="SignalP"/>
    </source>
</evidence>
<evidence type="ECO:0000313" key="2">
    <source>
        <dbReference type="EMBL" id="TKW00174.1"/>
    </source>
</evidence>
<dbReference type="EMBL" id="CM016559">
    <property type="protein sequence ID" value="TKW00174.1"/>
    <property type="molecule type" value="Genomic_DNA"/>
</dbReference>
<organism evidence="2 3">
    <name type="scientific">Setaria viridis</name>
    <name type="common">Green bristlegrass</name>
    <name type="synonym">Setaria italica subsp. viridis</name>
    <dbReference type="NCBI Taxonomy" id="4556"/>
    <lineage>
        <taxon>Eukaryota</taxon>
        <taxon>Viridiplantae</taxon>
        <taxon>Streptophyta</taxon>
        <taxon>Embryophyta</taxon>
        <taxon>Tracheophyta</taxon>
        <taxon>Spermatophyta</taxon>
        <taxon>Magnoliopsida</taxon>
        <taxon>Liliopsida</taxon>
        <taxon>Poales</taxon>
        <taxon>Poaceae</taxon>
        <taxon>PACMAD clade</taxon>
        <taxon>Panicoideae</taxon>
        <taxon>Panicodae</taxon>
        <taxon>Paniceae</taxon>
        <taxon>Cenchrinae</taxon>
        <taxon>Setaria</taxon>
    </lineage>
</organism>
<dbReference type="Proteomes" id="UP000298652">
    <property type="component" value="Chromosome 8"/>
</dbReference>
<keyword evidence="1" id="KW-0732">Signal</keyword>
<proteinExistence type="predicted"/>
<keyword evidence="3" id="KW-1185">Reference proteome</keyword>
<evidence type="ECO:0000313" key="3">
    <source>
        <dbReference type="Proteomes" id="UP000298652"/>
    </source>
</evidence>
<feature type="chain" id="PRO_5020663776" evidence="1">
    <location>
        <begin position="18"/>
        <end position="43"/>
    </location>
</feature>
<protein>
    <submittedName>
        <fullName evidence="2">Uncharacterized protein</fullName>
    </submittedName>
</protein>